<dbReference type="SUPFAM" id="SSF57667">
    <property type="entry name" value="beta-beta-alpha zinc fingers"/>
    <property type="match status" value="5"/>
</dbReference>
<dbReference type="GO" id="GO:0008270">
    <property type="term" value="F:zinc ion binding"/>
    <property type="evidence" value="ECO:0007669"/>
    <property type="project" value="UniProtKB-KW"/>
</dbReference>
<dbReference type="InterPro" id="IPR046341">
    <property type="entry name" value="SET_dom_sf"/>
</dbReference>
<dbReference type="FunFam" id="3.30.160.60:FF:001912">
    <property type="entry name" value="Hamlet, isoform B"/>
    <property type="match status" value="1"/>
</dbReference>
<protein>
    <submittedName>
        <fullName evidence="13">Transcription factor hamlet</fullName>
    </submittedName>
</protein>
<keyword evidence="6" id="KW-0805">Transcription regulation</keyword>
<evidence type="ECO:0000256" key="8">
    <source>
        <dbReference type="ARBA" id="ARBA00023163"/>
    </source>
</evidence>
<dbReference type="GO" id="GO:0000978">
    <property type="term" value="F:RNA polymerase II cis-regulatory region sequence-specific DNA binding"/>
    <property type="evidence" value="ECO:0007669"/>
    <property type="project" value="TreeGrafter"/>
</dbReference>
<evidence type="ECO:0000256" key="2">
    <source>
        <dbReference type="ARBA" id="ARBA00022723"/>
    </source>
</evidence>
<feature type="region of interest" description="Disordered" evidence="11">
    <location>
        <begin position="976"/>
        <end position="1001"/>
    </location>
</feature>
<feature type="compositionally biased region" description="Basic and acidic residues" evidence="11">
    <location>
        <begin position="747"/>
        <end position="761"/>
    </location>
</feature>
<evidence type="ECO:0000256" key="9">
    <source>
        <dbReference type="ARBA" id="ARBA00023242"/>
    </source>
</evidence>
<feature type="domain" description="C2H2-type" evidence="12">
    <location>
        <begin position="898"/>
        <end position="925"/>
    </location>
</feature>
<feature type="domain" description="C2H2-type" evidence="12">
    <location>
        <begin position="597"/>
        <end position="624"/>
    </location>
</feature>
<dbReference type="STRING" id="520822.A0A195AWG7"/>
<keyword evidence="8" id="KW-0804">Transcription</keyword>
<feature type="domain" description="C2H2-type" evidence="12">
    <location>
        <begin position="926"/>
        <end position="954"/>
    </location>
</feature>
<dbReference type="AlphaFoldDB" id="A0A195AWG7"/>
<feature type="compositionally biased region" description="Basic and acidic residues" evidence="11">
    <location>
        <begin position="92"/>
        <end position="101"/>
    </location>
</feature>
<sequence>MNGLDLSRSVVDCKMNGSSDEGESTSGATGGGGGSENAEMEENGSTRTSSNSSNNNPVYRDLKLLQTGEVPQEYNPQSRTSYQQRGYSPGIDRQRNYEKEQLQPSPSSREEERKSSWDYEKNRKEYSRSRDYSNEYQDAIKQEPKDHSSREWVSPVPEVEVGGSAPGGPYVRARKDVPRGARFGPFLGKWASEPFNPRYAWEWVFYPTAIIPGIIRQMPVTVKEKEGRADRQNHLLASTANTWSTRSPKVSSTLTDLICERERNSHLYGGLELLSGSELLVGSLGITITSPATRFLPHFPNLSKRWDFAFASSQGVGLRSALRFPVFEFEIGERGVEQRTVKVRIAGSGVRGWLDASHETNNWLKYIRSTASSHAVNMRHVLIGGQSPHRVVSLTSYTPSATVSISALQNRHRNDASWSPVTTLKIVSWLPNATDFHRISYTDYMPCMVYEAVRDIATGEELLLGLREPLQLQDMLGENTTEDRSDRETASQHSGTVDEDKEDEEEGETRCTVCDKPFQDIELLDSHLVTCHRYPAEQHRCDSCPRAYAWRPLLVRHRAIIHGDLRNYPCENCPKVFTDPSNLQRHIRTHHVGARSHACTECGKTFATSSGLKQHTHIHSSVKPFQCEVCFKAYTQFSNLCRHKRMHADCRMQIKCGKCGQSFSTVTSLSKHKRFCDSTTPTGPPGTMPQLPTPATSPFLVYPRPPVSLPGGLPFYPPSLMGPYPGIFPNAPNFLNTPLLFPPKIEEAEKRSDSPKKERFTPPRILSQHNKVSPSTAEEATSTFRPSPARPPVQPTPESDDDLSKRKEAARSNERKMEIESTSKEEPTEQPLDLRVQTKKQDTILKIANRKSRFDLLARPPLSAFPGVKPFQEAVMAPHHHHHHHHHHHVHGKMKDRYSCKFCGKVFPRSANLTRHLRTHTGEQPYKCKYCERSFSISSNLQRHVRNIHDKQRPFKCPLCERCFGQQTNLDRHLKKHEADDGSGVVSVADSPGSSNENEREDTYFDEIRSFMGKVTYGSESGYGSLPHHPAYIPSRLHEINESKMEVEYDEDEDSEEGVSPLEETDGLSPIEVKESPSPSQYDLKLREKQEMLNNNTAEPVIEIST</sequence>
<dbReference type="InterPro" id="IPR036236">
    <property type="entry name" value="Znf_C2H2_sf"/>
</dbReference>
<keyword evidence="14" id="KW-1185">Reference proteome</keyword>
<feature type="compositionally biased region" description="Basic and acidic residues" evidence="11">
    <location>
        <begin position="481"/>
        <end position="490"/>
    </location>
</feature>
<dbReference type="PANTHER" id="PTHR24404:SF114">
    <property type="entry name" value="KLUMPFUSS, ISOFORM B-RELATED"/>
    <property type="match status" value="1"/>
</dbReference>
<evidence type="ECO:0000313" key="14">
    <source>
        <dbReference type="Proteomes" id="UP000078540"/>
    </source>
</evidence>
<keyword evidence="2" id="KW-0479">Metal-binding</keyword>
<feature type="compositionally biased region" description="Polar residues" evidence="11">
    <location>
        <begin position="74"/>
        <end position="86"/>
    </location>
</feature>
<feature type="compositionally biased region" description="Polar residues" evidence="11">
    <location>
        <begin position="767"/>
        <end position="785"/>
    </location>
</feature>
<feature type="compositionally biased region" description="Low complexity" evidence="11">
    <location>
        <begin position="43"/>
        <end position="56"/>
    </location>
</feature>
<accession>A0A195AWG7</accession>
<proteinExistence type="predicted"/>
<keyword evidence="9" id="KW-0539">Nucleus</keyword>
<dbReference type="PROSITE" id="PS00028">
    <property type="entry name" value="ZINC_FINGER_C2H2_1"/>
    <property type="match status" value="7"/>
</dbReference>
<dbReference type="FunFam" id="3.30.160.60:FF:000653">
    <property type="entry name" value="Zinc finger protein Pegasus"/>
    <property type="match status" value="1"/>
</dbReference>
<name>A0A195AWG7_9HYME</name>
<feature type="domain" description="C2H2-type" evidence="12">
    <location>
        <begin position="539"/>
        <end position="567"/>
    </location>
</feature>
<evidence type="ECO:0000256" key="4">
    <source>
        <dbReference type="ARBA" id="ARBA00022771"/>
    </source>
</evidence>
<evidence type="ECO:0000259" key="12">
    <source>
        <dbReference type="PROSITE" id="PS50157"/>
    </source>
</evidence>
<dbReference type="Gene3D" id="3.30.160.60">
    <property type="entry name" value="Classic Zinc Finger"/>
    <property type="match status" value="7"/>
</dbReference>
<keyword evidence="5" id="KW-0862">Zinc</keyword>
<feature type="compositionally biased region" description="Basic and acidic residues" evidence="11">
    <location>
        <begin position="802"/>
        <end position="827"/>
    </location>
</feature>
<dbReference type="Pfam" id="PF00096">
    <property type="entry name" value="zf-C2H2"/>
    <property type="match status" value="6"/>
</dbReference>
<dbReference type="GO" id="GO:0003700">
    <property type="term" value="F:DNA-binding transcription factor activity"/>
    <property type="evidence" value="ECO:0007669"/>
    <property type="project" value="TreeGrafter"/>
</dbReference>
<comment type="subcellular location">
    <subcellularLocation>
        <location evidence="1">Nucleus</location>
    </subcellularLocation>
</comment>
<dbReference type="InterPro" id="IPR050589">
    <property type="entry name" value="Ikaros_C2H2-ZF"/>
</dbReference>
<feature type="domain" description="C2H2-type" evidence="12">
    <location>
        <begin position="654"/>
        <end position="681"/>
    </location>
</feature>
<evidence type="ECO:0000256" key="11">
    <source>
        <dbReference type="SAM" id="MobiDB-lite"/>
    </source>
</evidence>
<keyword evidence="3" id="KW-0677">Repeat</keyword>
<feature type="compositionally biased region" description="Basic and acidic residues" evidence="11">
    <location>
        <begin position="108"/>
        <end position="135"/>
    </location>
</feature>
<organism evidence="13 14">
    <name type="scientific">Atta colombica</name>
    <dbReference type="NCBI Taxonomy" id="520822"/>
    <lineage>
        <taxon>Eukaryota</taxon>
        <taxon>Metazoa</taxon>
        <taxon>Ecdysozoa</taxon>
        <taxon>Arthropoda</taxon>
        <taxon>Hexapoda</taxon>
        <taxon>Insecta</taxon>
        <taxon>Pterygota</taxon>
        <taxon>Neoptera</taxon>
        <taxon>Endopterygota</taxon>
        <taxon>Hymenoptera</taxon>
        <taxon>Apocrita</taxon>
        <taxon>Aculeata</taxon>
        <taxon>Formicoidea</taxon>
        <taxon>Formicidae</taxon>
        <taxon>Myrmicinae</taxon>
        <taxon>Atta</taxon>
    </lineage>
</organism>
<feature type="compositionally biased region" description="Acidic residues" evidence="11">
    <location>
        <begin position="1048"/>
        <end position="1057"/>
    </location>
</feature>
<evidence type="ECO:0000256" key="6">
    <source>
        <dbReference type="ARBA" id="ARBA00023015"/>
    </source>
</evidence>
<gene>
    <name evidence="13" type="ORF">ALC53_13407</name>
</gene>
<evidence type="ECO:0000256" key="7">
    <source>
        <dbReference type="ARBA" id="ARBA00023125"/>
    </source>
</evidence>
<keyword evidence="4 10" id="KW-0863">Zinc-finger</keyword>
<dbReference type="SMART" id="SM00355">
    <property type="entry name" value="ZnF_C2H2"/>
    <property type="match status" value="9"/>
</dbReference>
<evidence type="ECO:0000313" key="13">
    <source>
        <dbReference type="EMBL" id="KYM76380.1"/>
    </source>
</evidence>
<dbReference type="EMBL" id="KQ976731">
    <property type="protein sequence ID" value="KYM76380.1"/>
    <property type="molecule type" value="Genomic_DNA"/>
</dbReference>
<keyword evidence="7" id="KW-0238">DNA-binding</keyword>
<dbReference type="FunFam" id="3.30.160.60:FF:000150">
    <property type="entry name" value="Mds1 and evi1 complex locus protein"/>
    <property type="match status" value="1"/>
</dbReference>
<feature type="region of interest" description="Disordered" evidence="11">
    <location>
        <begin position="1"/>
        <end position="135"/>
    </location>
</feature>
<dbReference type="GO" id="GO:0006357">
    <property type="term" value="P:regulation of transcription by RNA polymerase II"/>
    <property type="evidence" value="ECO:0007669"/>
    <property type="project" value="TreeGrafter"/>
</dbReference>
<dbReference type="FunFam" id="3.30.160.60:FF:000159">
    <property type="entry name" value="Mds1 and evi1 complex locus protein"/>
    <property type="match status" value="1"/>
</dbReference>
<dbReference type="FunFam" id="3.30.160.60:FF:000126">
    <property type="entry name" value="Mds1 and evi1 complex locus protein"/>
    <property type="match status" value="1"/>
</dbReference>
<feature type="compositionally biased region" description="Acidic residues" evidence="11">
    <location>
        <begin position="497"/>
        <end position="507"/>
    </location>
</feature>
<dbReference type="PANTHER" id="PTHR24404">
    <property type="entry name" value="ZINC FINGER PROTEIN"/>
    <property type="match status" value="1"/>
</dbReference>
<feature type="domain" description="C2H2-type" evidence="12">
    <location>
        <begin position="568"/>
        <end position="596"/>
    </location>
</feature>
<dbReference type="InterPro" id="IPR013087">
    <property type="entry name" value="Znf_C2H2_type"/>
</dbReference>
<reference evidence="13 14" key="1">
    <citation type="submission" date="2015-09" db="EMBL/GenBank/DDBJ databases">
        <title>Atta colombica WGS genome.</title>
        <authorList>
            <person name="Nygaard S."/>
            <person name="Hu H."/>
            <person name="Boomsma J."/>
            <person name="Zhang G."/>
        </authorList>
    </citation>
    <scope>NUCLEOTIDE SEQUENCE [LARGE SCALE GENOMIC DNA]</scope>
    <source>
        <strain evidence="13">Treedump-2</strain>
        <tissue evidence="13">Whole body</tissue>
    </source>
</reference>
<dbReference type="Proteomes" id="UP000078540">
    <property type="component" value="Unassembled WGS sequence"/>
</dbReference>
<evidence type="ECO:0000256" key="1">
    <source>
        <dbReference type="ARBA" id="ARBA00004123"/>
    </source>
</evidence>
<dbReference type="Gene3D" id="2.170.270.10">
    <property type="entry name" value="SET domain"/>
    <property type="match status" value="1"/>
</dbReference>
<feature type="region of interest" description="Disordered" evidence="11">
    <location>
        <begin position="1046"/>
        <end position="1081"/>
    </location>
</feature>
<evidence type="ECO:0000256" key="10">
    <source>
        <dbReference type="PROSITE-ProRule" id="PRU00042"/>
    </source>
</evidence>
<dbReference type="GO" id="GO:0005634">
    <property type="term" value="C:nucleus"/>
    <property type="evidence" value="ECO:0007669"/>
    <property type="project" value="UniProtKB-SubCell"/>
</dbReference>
<dbReference type="PROSITE" id="PS50157">
    <property type="entry name" value="ZINC_FINGER_C2H2_2"/>
    <property type="match status" value="8"/>
</dbReference>
<feature type="domain" description="C2H2-type" evidence="12">
    <location>
        <begin position="625"/>
        <end position="652"/>
    </location>
</feature>
<feature type="region of interest" description="Disordered" evidence="11">
    <location>
        <begin position="478"/>
        <end position="509"/>
    </location>
</feature>
<dbReference type="FunFam" id="3.30.160.60:FF:000112">
    <property type="entry name" value="Mds1 and evi1 complex locus protein"/>
    <property type="match status" value="1"/>
</dbReference>
<evidence type="ECO:0000256" key="5">
    <source>
        <dbReference type="ARBA" id="ARBA00022833"/>
    </source>
</evidence>
<feature type="domain" description="C2H2-type" evidence="12">
    <location>
        <begin position="955"/>
        <end position="982"/>
    </location>
</feature>
<evidence type="ECO:0000256" key="3">
    <source>
        <dbReference type="ARBA" id="ARBA00022737"/>
    </source>
</evidence>
<feature type="region of interest" description="Disordered" evidence="11">
    <location>
        <begin position="747"/>
        <end position="837"/>
    </location>
</feature>